<dbReference type="EMBL" id="JAGGMB010000006">
    <property type="protein sequence ID" value="MBP2078038.1"/>
    <property type="molecule type" value="Genomic_DNA"/>
</dbReference>
<dbReference type="SUPFAM" id="SSF55729">
    <property type="entry name" value="Acyl-CoA N-acyltransferases (Nat)"/>
    <property type="match status" value="1"/>
</dbReference>
<organism evidence="2 3">
    <name type="scientific">Oceanobacillus polygoni</name>
    <dbReference type="NCBI Taxonomy" id="1235259"/>
    <lineage>
        <taxon>Bacteria</taxon>
        <taxon>Bacillati</taxon>
        <taxon>Bacillota</taxon>
        <taxon>Bacilli</taxon>
        <taxon>Bacillales</taxon>
        <taxon>Bacillaceae</taxon>
        <taxon>Oceanobacillus</taxon>
    </lineage>
</organism>
<protein>
    <submittedName>
        <fullName evidence="2">RimJ/RimL family protein N-acetyltransferase</fullName>
    </submittedName>
</protein>
<name>A0A9X0YS95_9BACI</name>
<keyword evidence="3" id="KW-1185">Reference proteome</keyword>
<dbReference type="InterPro" id="IPR016181">
    <property type="entry name" value="Acyl_CoA_acyltransferase"/>
</dbReference>
<gene>
    <name evidence="2" type="ORF">J2Z64_002293</name>
</gene>
<proteinExistence type="predicted"/>
<evidence type="ECO:0000313" key="2">
    <source>
        <dbReference type="EMBL" id="MBP2078038.1"/>
    </source>
</evidence>
<dbReference type="InterPro" id="IPR000182">
    <property type="entry name" value="GNAT_dom"/>
</dbReference>
<dbReference type="PANTHER" id="PTHR43792:SF1">
    <property type="entry name" value="N-ACETYLTRANSFERASE DOMAIN-CONTAINING PROTEIN"/>
    <property type="match status" value="1"/>
</dbReference>
<dbReference type="RefSeq" id="WP_149473150.1">
    <property type="nucleotide sequence ID" value="NZ_JAGGMB010000006.1"/>
</dbReference>
<dbReference type="GO" id="GO:0016747">
    <property type="term" value="F:acyltransferase activity, transferring groups other than amino-acyl groups"/>
    <property type="evidence" value="ECO:0007669"/>
    <property type="project" value="InterPro"/>
</dbReference>
<dbReference type="Gene3D" id="3.40.630.30">
    <property type="match status" value="1"/>
</dbReference>
<comment type="caution">
    <text evidence="2">The sequence shown here is derived from an EMBL/GenBank/DDBJ whole genome shotgun (WGS) entry which is preliminary data.</text>
</comment>
<sequence length="185" mass="21534">MTALFLVPHQKKYAEEISRLSSAPQVKDALGFDDEQTSVEGTRNFITYIFEQEMLGKLFSRVILNSDREPIGVITLKDIDRIHNTCHIGTWIGYPFWGKGYNALAKAEILHIAFTKLQLNYVFAGAKRVNIRSQKAQEKLPYIRIGVEHEFPEEHKKLEAQVEAPCMLNVIERERFMTWWYTSRK</sequence>
<dbReference type="AlphaFoldDB" id="A0A9X0YS95"/>
<dbReference type="PANTHER" id="PTHR43792">
    <property type="entry name" value="GNAT FAMILY, PUTATIVE (AFU_ORTHOLOGUE AFUA_3G00765)-RELATED-RELATED"/>
    <property type="match status" value="1"/>
</dbReference>
<dbReference type="Proteomes" id="UP001138793">
    <property type="component" value="Unassembled WGS sequence"/>
</dbReference>
<reference evidence="2" key="1">
    <citation type="submission" date="2021-03" db="EMBL/GenBank/DDBJ databases">
        <title>Genomic Encyclopedia of Type Strains, Phase IV (KMG-IV): sequencing the most valuable type-strain genomes for metagenomic binning, comparative biology and taxonomic classification.</title>
        <authorList>
            <person name="Goeker M."/>
        </authorList>
    </citation>
    <scope>NUCLEOTIDE SEQUENCE</scope>
    <source>
        <strain evidence="2">DSM 107338</strain>
    </source>
</reference>
<dbReference type="Pfam" id="PF13302">
    <property type="entry name" value="Acetyltransf_3"/>
    <property type="match status" value="1"/>
</dbReference>
<dbReference type="InterPro" id="IPR051531">
    <property type="entry name" value="N-acetyltransferase"/>
</dbReference>
<accession>A0A9X0YS95</accession>
<evidence type="ECO:0000313" key="3">
    <source>
        <dbReference type="Proteomes" id="UP001138793"/>
    </source>
</evidence>
<feature type="domain" description="N-acetyltransferase" evidence="1">
    <location>
        <begin position="4"/>
        <end position="140"/>
    </location>
</feature>
<dbReference type="OrthoDB" id="162775at2"/>
<evidence type="ECO:0000259" key="1">
    <source>
        <dbReference type="Pfam" id="PF13302"/>
    </source>
</evidence>